<feature type="domain" description="KTSC" evidence="1">
    <location>
        <begin position="7"/>
        <end position="64"/>
    </location>
</feature>
<evidence type="ECO:0000259" key="1">
    <source>
        <dbReference type="Pfam" id="PF13619"/>
    </source>
</evidence>
<accession>A0A2N8RXU9</accession>
<name>A0A2N8RXU9_STUST</name>
<dbReference type="AlphaFoldDB" id="A0A2N8RXU9"/>
<dbReference type="Proteomes" id="UP000235925">
    <property type="component" value="Unassembled WGS sequence"/>
</dbReference>
<gene>
    <name evidence="2" type="ORF">CXK92_16985</name>
</gene>
<evidence type="ECO:0000313" key="3">
    <source>
        <dbReference type="Proteomes" id="UP000235925"/>
    </source>
</evidence>
<dbReference type="EMBL" id="POUN01000005">
    <property type="protein sequence ID" value="PNF79210.1"/>
    <property type="molecule type" value="Genomic_DNA"/>
</dbReference>
<organism evidence="2 3">
    <name type="scientific">Stutzerimonas stutzeri</name>
    <name type="common">Pseudomonas stutzeri</name>
    <dbReference type="NCBI Taxonomy" id="316"/>
    <lineage>
        <taxon>Bacteria</taxon>
        <taxon>Pseudomonadati</taxon>
        <taxon>Pseudomonadota</taxon>
        <taxon>Gammaproteobacteria</taxon>
        <taxon>Pseudomonadales</taxon>
        <taxon>Pseudomonadaceae</taxon>
        <taxon>Stutzerimonas</taxon>
    </lineage>
</organism>
<protein>
    <submittedName>
        <fullName evidence="2">KTSC domain-containing protein</fullName>
    </submittedName>
</protein>
<proteinExistence type="predicted"/>
<reference evidence="2 3" key="1">
    <citation type="submission" date="2018-01" db="EMBL/GenBank/DDBJ databases">
        <title>Denitrification phenotypes of diverse strains of Pseudomonas stutzeri.</title>
        <authorList>
            <person name="Milligan D.A."/>
            <person name="Bergaust L."/>
            <person name="Bakken L.R."/>
            <person name="Frostegard A."/>
        </authorList>
    </citation>
    <scope>NUCLEOTIDE SEQUENCE [LARGE SCALE GENOMIC DNA]</scope>
    <source>
        <strain evidence="2 3">KC</strain>
    </source>
</reference>
<dbReference type="Pfam" id="PF13619">
    <property type="entry name" value="KTSC"/>
    <property type="match status" value="1"/>
</dbReference>
<comment type="caution">
    <text evidence="2">The sequence shown here is derived from an EMBL/GenBank/DDBJ whole genome shotgun (WGS) entry which is preliminary data.</text>
</comment>
<sequence>MERTAVTSSNVCSIGYDVDSQTLEVEYNNGAVYQYSGVPEYEYTGLMDSGSKGTRMHSHIKKQYSCSKL</sequence>
<dbReference type="RefSeq" id="WP_102826203.1">
    <property type="nucleotide sequence ID" value="NZ_CP139348.1"/>
</dbReference>
<evidence type="ECO:0000313" key="2">
    <source>
        <dbReference type="EMBL" id="PNF79210.1"/>
    </source>
</evidence>
<dbReference type="OrthoDB" id="8612029at2"/>
<dbReference type="InterPro" id="IPR025309">
    <property type="entry name" value="KTSC_dom"/>
</dbReference>